<comment type="caution">
    <text evidence="1">The sequence shown here is derived from an EMBL/GenBank/DDBJ whole genome shotgun (WGS) entry which is preliminary data.</text>
</comment>
<sequence>MTLLPGLVSVTLRHLHADRVVALAEMAGLAAIEWGGDVHVPHGDLAAAARVAGLTYRAGLAVSAYGSYYRLGHPGELDAAAVVASAARLGAPAIRVWAGRRGSADADPGYRAAVRDDALRVAAMAADAGIGLVLEYHRQTLTDTRAATAELLAELRGAGVRSLWQPQPERSLAENAGDLTALLPDLANLHVFAWLPDRRRLPLSAHREQWSAWLPIAASAPGDRYASLEFAAGDDPVQVLTDAVTLRALLG</sequence>
<name>A0A8J3YCC6_9ACTN</name>
<accession>A0A8J3YCC6</accession>
<proteinExistence type="predicted"/>
<dbReference type="RefSeq" id="WP_203940709.1">
    <property type="nucleotide sequence ID" value="NZ_BAAAGJ010000005.1"/>
</dbReference>
<dbReference type="InterPro" id="IPR036237">
    <property type="entry name" value="Xyl_isomerase-like_sf"/>
</dbReference>
<gene>
    <name evidence="1" type="ORF">Sya03_48460</name>
</gene>
<dbReference type="Proteomes" id="UP000652013">
    <property type="component" value="Unassembled WGS sequence"/>
</dbReference>
<dbReference type="EMBL" id="BOOY01000034">
    <property type="protein sequence ID" value="GIJ05494.1"/>
    <property type="molecule type" value="Genomic_DNA"/>
</dbReference>
<protein>
    <submittedName>
        <fullName evidence="1">Sugar phosphate isomerase</fullName>
    </submittedName>
</protein>
<dbReference type="SUPFAM" id="SSF51658">
    <property type="entry name" value="Xylose isomerase-like"/>
    <property type="match status" value="1"/>
</dbReference>
<keyword evidence="1" id="KW-0413">Isomerase</keyword>
<evidence type="ECO:0000313" key="1">
    <source>
        <dbReference type="EMBL" id="GIJ05494.1"/>
    </source>
</evidence>
<reference evidence="1" key="1">
    <citation type="submission" date="2021-01" db="EMBL/GenBank/DDBJ databases">
        <title>Whole genome shotgun sequence of Spirilliplanes yamanashiensis NBRC 15828.</title>
        <authorList>
            <person name="Komaki H."/>
            <person name="Tamura T."/>
        </authorList>
    </citation>
    <scope>NUCLEOTIDE SEQUENCE</scope>
    <source>
        <strain evidence="1">NBRC 15828</strain>
    </source>
</reference>
<keyword evidence="2" id="KW-1185">Reference proteome</keyword>
<organism evidence="1 2">
    <name type="scientific">Spirilliplanes yamanashiensis</name>
    <dbReference type="NCBI Taxonomy" id="42233"/>
    <lineage>
        <taxon>Bacteria</taxon>
        <taxon>Bacillati</taxon>
        <taxon>Actinomycetota</taxon>
        <taxon>Actinomycetes</taxon>
        <taxon>Micromonosporales</taxon>
        <taxon>Micromonosporaceae</taxon>
        <taxon>Spirilliplanes</taxon>
    </lineage>
</organism>
<dbReference type="AlphaFoldDB" id="A0A8J3YCC6"/>
<dbReference type="GO" id="GO:0016853">
    <property type="term" value="F:isomerase activity"/>
    <property type="evidence" value="ECO:0007669"/>
    <property type="project" value="UniProtKB-KW"/>
</dbReference>
<evidence type="ECO:0000313" key="2">
    <source>
        <dbReference type="Proteomes" id="UP000652013"/>
    </source>
</evidence>
<dbReference type="Gene3D" id="3.20.20.150">
    <property type="entry name" value="Divalent-metal-dependent TIM barrel enzymes"/>
    <property type="match status" value="1"/>
</dbReference>